<evidence type="ECO:0000259" key="1">
    <source>
        <dbReference type="Pfam" id="PF02221"/>
    </source>
</evidence>
<protein>
    <submittedName>
        <fullName evidence="3">ML domain-containing protein</fullName>
    </submittedName>
</protein>
<sequence>FLVSIQYSMCCETYPNGTDTKLNWFNCPDSGVVIFNSLVTVDANNNPEYPIKLKEPVYVNVNMDNNAGVFSSIKLDVKLYQWGGWEGCSWHEIPTFGLLANQDACQHGVTCPIASGKNQNIKIKIDFTKYDSIISLLKNDAPYQIMYKLTDDASGQNSCTMVQARSLTNQ</sequence>
<dbReference type="PANTHER" id="PTHR35573">
    <property type="entry name" value="PROTEIN CBG22129"/>
    <property type="match status" value="1"/>
</dbReference>
<dbReference type="SUPFAM" id="SSF81296">
    <property type="entry name" value="E set domains"/>
    <property type="match status" value="1"/>
</dbReference>
<feature type="domain" description="MD-2-related lipid-recognition" evidence="1">
    <location>
        <begin position="22"/>
        <end position="164"/>
    </location>
</feature>
<dbReference type="Proteomes" id="UP000046392">
    <property type="component" value="Unplaced"/>
</dbReference>
<reference evidence="3" key="1">
    <citation type="submission" date="2017-02" db="UniProtKB">
        <authorList>
            <consortium name="WormBaseParasite"/>
        </authorList>
    </citation>
    <scope>IDENTIFICATION</scope>
</reference>
<dbReference type="InterPro" id="IPR014756">
    <property type="entry name" value="Ig_E-set"/>
</dbReference>
<name>A0A0N5B369_STREA</name>
<dbReference type="Pfam" id="PF02221">
    <property type="entry name" value="E1_DerP2_DerF2"/>
    <property type="match status" value="1"/>
</dbReference>
<accession>A0A0N5B369</accession>
<keyword evidence="2" id="KW-1185">Reference proteome</keyword>
<proteinExistence type="predicted"/>
<organism evidence="2 3">
    <name type="scientific">Strongyloides papillosus</name>
    <name type="common">Intestinal threadworm</name>
    <dbReference type="NCBI Taxonomy" id="174720"/>
    <lineage>
        <taxon>Eukaryota</taxon>
        <taxon>Metazoa</taxon>
        <taxon>Ecdysozoa</taxon>
        <taxon>Nematoda</taxon>
        <taxon>Chromadorea</taxon>
        <taxon>Rhabditida</taxon>
        <taxon>Tylenchina</taxon>
        <taxon>Panagrolaimomorpha</taxon>
        <taxon>Strongyloidoidea</taxon>
        <taxon>Strongyloididae</taxon>
        <taxon>Strongyloides</taxon>
    </lineage>
</organism>
<evidence type="ECO:0000313" key="2">
    <source>
        <dbReference type="Proteomes" id="UP000046392"/>
    </source>
</evidence>
<dbReference type="InterPro" id="IPR003172">
    <property type="entry name" value="ML_dom"/>
</dbReference>
<dbReference type="Gene3D" id="2.60.40.770">
    <property type="match status" value="1"/>
</dbReference>
<evidence type="ECO:0000313" key="3">
    <source>
        <dbReference type="WBParaSite" id="SPAL_0000052100.1"/>
    </source>
</evidence>
<dbReference type="WBParaSite" id="SPAL_0000052100.1">
    <property type="protein sequence ID" value="SPAL_0000052100.1"/>
    <property type="gene ID" value="SPAL_0000052100"/>
</dbReference>
<dbReference type="AlphaFoldDB" id="A0A0N5B369"/>
<dbReference type="PANTHER" id="PTHR35573:SF1">
    <property type="entry name" value="ML DOMAIN-CONTAINING PROTEIN"/>
    <property type="match status" value="1"/>
</dbReference>